<evidence type="ECO:0000256" key="1">
    <source>
        <dbReference type="ARBA" id="ARBA00007074"/>
    </source>
</evidence>
<evidence type="ECO:0000313" key="6">
    <source>
        <dbReference type="EMBL" id="GHH32201.1"/>
    </source>
</evidence>
<keyword evidence="7" id="KW-1185">Reference proteome</keyword>
<dbReference type="InterPro" id="IPR038765">
    <property type="entry name" value="Papain-like_cys_pep_sf"/>
</dbReference>
<evidence type="ECO:0000313" key="7">
    <source>
        <dbReference type="Proteomes" id="UP000605568"/>
    </source>
</evidence>
<evidence type="ECO:0000256" key="3">
    <source>
        <dbReference type="ARBA" id="ARBA00022801"/>
    </source>
</evidence>
<gene>
    <name evidence="6" type="ORF">GCM10017774_12750</name>
</gene>
<keyword evidence="2" id="KW-0645">Protease</keyword>
<sequence length="319" mass="33116">MTKLGAAVGAVLLVAVLAAAGVVNAVSSLFGSSPSGHVNCAKPIEDVPPVFCALYVAAAQVCPGLDWSVLAAIGKIETDHGRLDAPGVTSGENFAGAGGPMQFLQPTFEGVLGRHTFPPGGATPPSRYNPHDAVHAAAFYLCDSGAPQDLYKAVFAYNHADWYVRDVLAQARRYSEAASRGTGNCSEVRAPTPAARVAIEFACAQLGSAYVWGGDGAAEGGFDCSGLTKEAYRAAGVELPRTAHTQHDAGPLVAAGEPLLPGDLVFYGTPRDIHHVGLYIGAGQMVHAPTFGQVVQIGPYRWAGDDYYGATRPHRAVST</sequence>
<comment type="caution">
    <text evidence="6">The sequence shown here is derived from an EMBL/GenBank/DDBJ whole genome shotgun (WGS) entry which is preliminary data.</text>
</comment>
<dbReference type="PANTHER" id="PTHR47359">
    <property type="entry name" value="PEPTIDOGLYCAN DL-ENDOPEPTIDASE CWLO"/>
    <property type="match status" value="1"/>
</dbReference>
<keyword evidence="4" id="KW-0788">Thiol protease</keyword>
<feature type="domain" description="NlpC/P60" evidence="5">
    <location>
        <begin position="192"/>
        <end position="319"/>
    </location>
</feature>
<evidence type="ECO:0000259" key="5">
    <source>
        <dbReference type="PROSITE" id="PS51935"/>
    </source>
</evidence>
<reference evidence="7" key="1">
    <citation type="journal article" date="2019" name="Int. J. Syst. Evol. Microbiol.">
        <title>The Global Catalogue of Microorganisms (GCM) 10K type strain sequencing project: providing services to taxonomists for standard genome sequencing and annotation.</title>
        <authorList>
            <consortium name="The Broad Institute Genomics Platform"/>
            <consortium name="The Broad Institute Genome Sequencing Center for Infectious Disease"/>
            <person name="Wu L."/>
            <person name="Ma J."/>
        </authorList>
    </citation>
    <scope>NUCLEOTIDE SEQUENCE [LARGE SCALE GENOMIC DNA]</scope>
    <source>
        <strain evidence="7">CGMCC 4.7367</strain>
    </source>
</reference>
<name>A0ABQ3M427_9PSEU</name>
<dbReference type="InterPro" id="IPR023346">
    <property type="entry name" value="Lysozyme-like_dom_sf"/>
</dbReference>
<dbReference type="CDD" id="cd13399">
    <property type="entry name" value="Slt35-like"/>
    <property type="match status" value="1"/>
</dbReference>
<dbReference type="InterPro" id="IPR051794">
    <property type="entry name" value="PG_Endopeptidase_C40"/>
</dbReference>
<dbReference type="InterPro" id="IPR008258">
    <property type="entry name" value="Transglycosylase_SLT_dom_1"/>
</dbReference>
<dbReference type="Gene3D" id="3.90.1720.10">
    <property type="entry name" value="endopeptidase domain like (from Nostoc punctiforme)"/>
    <property type="match status" value="1"/>
</dbReference>
<dbReference type="SUPFAM" id="SSF54001">
    <property type="entry name" value="Cysteine proteinases"/>
    <property type="match status" value="1"/>
</dbReference>
<dbReference type="EMBL" id="BNAR01000002">
    <property type="protein sequence ID" value="GHH32201.1"/>
    <property type="molecule type" value="Genomic_DNA"/>
</dbReference>
<accession>A0ABQ3M427</accession>
<dbReference type="Proteomes" id="UP000605568">
    <property type="component" value="Unassembled WGS sequence"/>
</dbReference>
<dbReference type="InterPro" id="IPR000064">
    <property type="entry name" value="NLP_P60_dom"/>
</dbReference>
<dbReference type="SUPFAM" id="SSF53955">
    <property type="entry name" value="Lysozyme-like"/>
    <property type="match status" value="1"/>
</dbReference>
<organism evidence="6 7">
    <name type="scientific">Lentzea cavernae</name>
    <dbReference type="NCBI Taxonomy" id="2020703"/>
    <lineage>
        <taxon>Bacteria</taxon>
        <taxon>Bacillati</taxon>
        <taxon>Actinomycetota</taxon>
        <taxon>Actinomycetes</taxon>
        <taxon>Pseudonocardiales</taxon>
        <taxon>Pseudonocardiaceae</taxon>
        <taxon>Lentzea</taxon>
    </lineage>
</organism>
<dbReference type="PROSITE" id="PS51935">
    <property type="entry name" value="NLPC_P60"/>
    <property type="match status" value="1"/>
</dbReference>
<dbReference type="Pfam" id="PF00877">
    <property type="entry name" value="NLPC_P60"/>
    <property type="match status" value="1"/>
</dbReference>
<protein>
    <submittedName>
        <fullName evidence="6">Hydrolase Nlp/P60</fullName>
    </submittedName>
</protein>
<dbReference type="Gene3D" id="1.10.530.10">
    <property type="match status" value="1"/>
</dbReference>
<dbReference type="PANTHER" id="PTHR47359:SF3">
    <property type="entry name" value="NLP_P60 DOMAIN-CONTAINING PROTEIN-RELATED"/>
    <property type="match status" value="1"/>
</dbReference>
<dbReference type="RefSeq" id="WP_191296593.1">
    <property type="nucleotide sequence ID" value="NZ_BNAR01000002.1"/>
</dbReference>
<keyword evidence="3 6" id="KW-0378">Hydrolase</keyword>
<dbReference type="GO" id="GO:0016787">
    <property type="term" value="F:hydrolase activity"/>
    <property type="evidence" value="ECO:0007669"/>
    <property type="project" value="UniProtKB-KW"/>
</dbReference>
<comment type="similarity">
    <text evidence="1">Belongs to the peptidase C40 family.</text>
</comment>
<evidence type="ECO:0000256" key="4">
    <source>
        <dbReference type="ARBA" id="ARBA00022807"/>
    </source>
</evidence>
<evidence type="ECO:0000256" key="2">
    <source>
        <dbReference type="ARBA" id="ARBA00022670"/>
    </source>
</evidence>
<proteinExistence type="inferred from homology"/>
<dbReference type="Pfam" id="PF01464">
    <property type="entry name" value="SLT"/>
    <property type="match status" value="1"/>
</dbReference>